<evidence type="ECO:0000256" key="1">
    <source>
        <dbReference type="ARBA" id="ARBA00008467"/>
    </source>
</evidence>
<keyword evidence="2 3" id="KW-0808">Transferase</keyword>
<proteinExistence type="inferred from homology"/>
<name>A0ABS5ASB7_9PSEU</name>
<sequence length="394" mass="39841">MTTGVAVTGMSVLSGLADGLDGFTGLLRTGAPCAANDLAGFTTRAWARRHLDAGTAAALAEAAGRAALPARTAACVALAATRMAGWRPEELHDAAVLVAGTNLAQGYQADAQARFAQTGRARAAHIVDHLDTDAIGTVSQVLGLHGEGCVVGGASASGALAVIQGVRLLAMGEVDRCLVVAPAAEPSPLEIAAFTTSGAMAEGPDARCRPFDTARTGFVFGQAAAAVTLERTDGPRALAHVLGYGQALDAHRGAEPDPAGQARAMRAALDRAELDPDEIDLVNAHATGSHRGDLAEAASLAEVFADAKPVVNATKALTGHPLGAAGLLELVAVVTQLREGFVHGNPLLAKPVDAPLNHAGPAAAPAGYRTALSNSFAFSGINASLVLHTPETRK</sequence>
<dbReference type="InterPro" id="IPR020841">
    <property type="entry name" value="PKS_Beta-ketoAc_synthase_dom"/>
</dbReference>
<dbReference type="InterPro" id="IPR014030">
    <property type="entry name" value="Ketoacyl_synth_N"/>
</dbReference>
<dbReference type="PROSITE" id="PS52004">
    <property type="entry name" value="KS3_2"/>
    <property type="match status" value="1"/>
</dbReference>
<keyword evidence="6" id="KW-1185">Reference proteome</keyword>
<comment type="similarity">
    <text evidence="1 3">Belongs to the thiolase-like superfamily. Beta-ketoacyl-ACP synthases family.</text>
</comment>
<dbReference type="RefSeq" id="WP_249044420.1">
    <property type="nucleotide sequence ID" value="NZ_JAGIOO010000001.1"/>
</dbReference>
<evidence type="ECO:0000313" key="5">
    <source>
        <dbReference type="EMBL" id="MBP2479460.1"/>
    </source>
</evidence>
<dbReference type="InterPro" id="IPR016039">
    <property type="entry name" value="Thiolase-like"/>
</dbReference>
<comment type="caution">
    <text evidence="5">The sequence shown here is derived from an EMBL/GenBank/DDBJ whole genome shotgun (WGS) entry which is preliminary data.</text>
</comment>
<reference evidence="5 6" key="1">
    <citation type="submission" date="2021-03" db="EMBL/GenBank/DDBJ databases">
        <title>Sequencing the genomes of 1000 actinobacteria strains.</title>
        <authorList>
            <person name="Klenk H.-P."/>
        </authorList>
    </citation>
    <scope>NUCLEOTIDE SEQUENCE [LARGE SCALE GENOMIC DNA]</scope>
    <source>
        <strain evidence="5 6">DSM 44580</strain>
    </source>
</reference>
<accession>A0ABS5ASB7</accession>
<evidence type="ECO:0000256" key="3">
    <source>
        <dbReference type="RuleBase" id="RU003694"/>
    </source>
</evidence>
<evidence type="ECO:0000259" key="4">
    <source>
        <dbReference type="PROSITE" id="PS52004"/>
    </source>
</evidence>
<evidence type="ECO:0000256" key="2">
    <source>
        <dbReference type="ARBA" id="ARBA00022679"/>
    </source>
</evidence>
<dbReference type="Proteomes" id="UP001519363">
    <property type="component" value="Unassembled WGS sequence"/>
</dbReference>
<dbReference type="Pfam" id="PF02801">
    <property type="entry name" value="Ketoacyl-synt_C"/>
    <property type="match status" value="1"/>
</dbReference>
<dbReference type="SMART" id="SM00825">
    <property type="entry name" value="PKS_KS"/>
    <property type="match status" value="1"/>
</dbReference>
<dbReference type="EMBL" id="JAGIOO010000001">
    <property type="protein sequence ID" value="MBP2479460.1"/>
    <property type="molecule type" value="Genomic_DNA"/>
</dbReference>
<dbReference type="Gene3D" id="3.40.47.10">
    <property type="match status" value="1"/>
</dbReference>
<protein>
    <submittedName>
        <fullName evidence="5">Malonyl-ACP decarboxylase</fullName>
    </submittedName>
</protein>
<dbReference type="SUPFAM" id="SSF53901">
    <property type="entry name" value="Thiolase-like"/>
    <property type="match status" value="2"/>
</dbReference>
<dbReference type="PANTHER" id="PTHR11712">
    <property type="entry name" value="POLYKETIDE SYNTHASE-RELATED"/>
    <property type="match status" value="1"/>
</dbReference>
<gene>
    <name evidence="5" type="ORF">JOF53_008332</name>
</gene>
<evidence type="ECO:0000313" key="6">
    <source>
        <dbReference type="Proteomes" id="UP001519363"/>
    </source>
</evidence>
<dbReference type="InterPro" id="IPR000794">
    <property type="entry name" value="Beta-ketoacyl_synthase"/>
</dbReference>
<dbReference type="PANTHER" id="PTHR11712:SF336">
    <property type="entry name" value="3-OXOACYL-[ACYL-CARRIER-PROTEIN] SYNTHASE, MITOCHONDRIAL"/>
    <property type="match status" value="1"/>
</dbReference>
<dbReference type="InterPro" id="IPR014031">
    <property type="entry name" value="Ketoacyl_synth_C"/>
</dbReference>
<dbReference type="Pfam" id="PF00109">
    <property type="entry name" value="ketoacyl-synt"/>
    <property type="match status" value="1"/>
</dbReference>
<feature type="domain" description="Ketosynthase family 3 (KS3)" evidence="4">
    <location>
        <begin position="1"/>
        <end position="389"/>
    </location>
</feature>
<organism evidence="5 6">
    <name type="scientific">Crossiella equi</name>
    <dbReference type="NCBI Taxonomy" id="130796"/>
    <lineage>
        <taxon>Bacteria</taxon>
        <taxon>Bacillati</taxon>
        <taxon>Actinomycetota</taxon>
        <taxon>Actinomycetes</taxon>
        <taxon>Pseudonocardiales</taxon>
        <taxon>Pseudonocardiaceae</taxon>
        <taxon>Crossiella</taxon>
    </lineage>
</organism>